<keyword evidence="2" id="KW-1185">Reference proteome</keyword>
<comment type="caution">
    <text evidence="1">The sequence shown here is derived from an EMBL/GenBank/DDBJ whole genome shotgun (WGS) entry which is preliminary data.</text>
</comment>
<accession>A0ACC1I042</accession>
<sequence length="268" mass="30227">MNGAGGNSTRLMFDDDDDYNNSTPLSTTMYALLTLFILLTLFKIVYERWMTPLANIPGHPLHSITSIPMRYHMLRGQLPSHLLGLHQKYGSIVRISPQRISVADPEMIKHVLGSHVFGKTPSYDMPQVLEPNCFSTRVPELSVERRRQVGPGFSHGHLAKMESKIVECGVLNVRRKLDALISVKDNPVVQYNVWFSLIALDTIGELGFGKKFGALLADGHELVAILIRIRIFNYITMALPWFKQLPRVLGKRLRTLTTLMDFASEAIN</sequence>
<evidence type="ECO:0000313" key="2">
    <source>
        <dbReference type="Proteomes" id="UP001150581"/>
    </source>
</evidence>
<gene>
    <name evidence="1" type="ORF">LPJ66_010578</name>
</gene>
<reference evidence="1" key="1">
    <citation type="submission" date="2022-07" db="EMBL/GenBank/DDBJ databases">
        <title>Phylogenomic reconstructions and comparative analyses of Kickxellomycotina fungi.</title>
        <authorList>
            <person name="Reynolds N.K."/>
            <person name="Stajich J.E."/>
            <person name="Barry K."/>
            <person name="Grigoriev I.V."/>
            <person name="Crous P."/>
            <person name="Smith M.E."/>
        </authorList>
    </citation>
    <scope>NUCLEOTIDE SEQUENCE</scope>
    <source>
        <strain evidence="1">Benny 63K</strain>
    </source>
</reference>
<evidence type="ECO:0000313" key="1">
    <source>
        <dbReference type="EMBL" id="KAJ1884508.1"/>
    </source>
</evidence>
<dbReference type="EMBL" id="JANBPG010002825">
    <property type="protein sequence ID" value="KAJ1884508.1"/>
    <property type="molecule type" value="Genomic_DNA"/>
</dbReference>
<feature type="non-terminal residue" evidence="1">
    <location>
        <position position="268"/>
    </location>
</feature>
<proteinExistence type="predicted"/>
<protein>
    <submittedName>
        <fullName evidence="1">Uncharacterized protein</fullName>
    </submittedName>
</protein>
<name>A0ACC1I042_9FUNG</name>
<organism evidence="1 2">
    <name type="scientific">Kickxella alabastrina</name>
    <dbReference type="NCBI Taxonomy" id="61397"/>
    <lineage>
        <taxon>Eukaryota</taxon>
        <taxon>Fungi</taxon>
        <taxon>Fungi incertae sedis</taxon>
        <taxon>Zoopagomycota</taxon>
        <taxon>Kickxellomycotina</taxon>
        <taxon>Kickxellomycetes</taxon>
        <taxon>Kickxellales</taxon>
        <taxon>Kickxellaceae</taxon>
        <taxon>Kickxella</taxon>
    </lineage>
</organism>
<dbReference type="Proteomes" id="UP001150581">
    <property type="component" value="Unassembled WGS sequence"/>
</dbReference>